<dbReference type="EMBL" id="PKLZ01000010">
    <property type="protein sequence ID" value="PLW81791.1"/>
    <property type="molecule type" value="Genomic_DNA"/>
</dbReference>
<dbReference type="GO" id="GO:0009279">
    <property type="term" value="C:cell outer membrane"/>
    <property type="evidence" value="ECO:0007669"/>
    <property type="project" value="UniProtKB-SubCell"/>
</dbReference>
<comment type="similarity">
    <text evidence="12 14">Belongs to the TonB-dependent receptor family.</text>
</comment>
<dbReference type="InterPro" id="IPR012910">
    <property type="entry name" value="Plug_dom"/>
</dbReference>
<evidence type="ECO:0000313" key="17">
    <source>
        <dbReference type="EMBL" id="PLW81791.1"/>
    </source>
</evidence>
<dbReference type="InterPro" id="IPR039426">
    <property type="entry name" value="TonB-dep_rcpt-like"/>
</dbReference>
<dbReference type="PROSITE" id="PS01156">
    <property type="entry name" value="TONB_DEPENDENT_REC_2"/>
    <property type="match status" value="1"/>
</dbReference>
<keyword evidence="11 12" id="KW-0998">Cell outer membrane</keyword>
<keyword evidence="8" id="KW-0406">Ion transport</keyword>
<protein>
    <recommendedName>
        <fullName evidence="19">TonB-dependent receptor</fullName>
    </recommendedName>
</protein>
<dbReference type="InterPro" id="IPR000531">
    <property type="entry name" value="Beta-barrel_TonB"/>
</dbReference>
<evidence type="ECO:0000256" key="13">
    <source>
        <dbReference type="PROSITE-ProRule" id="PRU10144"/>
    </source>
</evidence>
<keyword evidence="6" id="KW-0732">Signal</keyword>
<dbReference type="Proteomes" id="UP000234845">
    <property type="component" value="Unassembled WGS sequence"/>
</dbReference>
<dbReference type="PANTHER" id="PTHR32552">
    <property type="entry name" value="FERRICHROME IRON RECEPTOR-RELATED"/>
    <property type="match status" value="1"/>
</dbReference>
<evidence type="ECO:0000256" key="5">
    <source>
        <dbReference type="ARBA" id="ARBA00022692"/>
    </source>
</evidence>
<keyword evidence="5 12" id="KW-0812">Transmembrane</keyword>
<evidence type="ECO:0000256" key="10">
    <source>
        <dbReference type="ARBA" id="ARBA00023136"/>
    </source>
</evidence>
<proteinExistence type="inferred from homology"/>
<gene>
    <name evidence="17" type="ORF">CWI75_13665</name>
</gene>
<evidence type="ECO:0000256" key="7">
    <source>
        <dbReference type="ARBA" id="ARBA00023004"/>
    </source>
</evidence>
<accession>A0A2N5Y068</accession>
<dbReference type="PANTHER" id="PTHR32552:SF81">
    <property type="entry name" value="TONB-DEPENDENT OUTER MEMBRANE RECEPTOR"/>
    <property type="match status" value="1"/>
</dbReference>
<dbReference type="InterPro" id="IPR036942">
    <property type="entry name" value="Beta-barrel_TonB_sf"/>
</dbReference>
<sequence>MKKSPLTNAIRILLGFTVTTAAGAIAQEETSRQSRANALEEVVVTANRREQNLQDVGISVSALSGDELEARPLTTAGDLTSSIANYQIVRSYATPGFNTQVTLRGVGQPNFEDTTEATATSYVDEFYMIGAGQADFLMFDLERVEVARGPQGTIQGRNSTAGTINFYTRKPDFESVAGAISVTGGSYGLVRTDGHINVPLSDTMAFRGSFATDRNNGYVRNIHPQALYDKGGKNKFWAGRAQLLIKASESVSVNLKAERGEMGPTNGSNEILYPVAPSDGFGTIAVESDAFGNSRESTNTEGEDLANVDGPNSIGNKIEHYLASVNWEVSDKLSINGLAGWLKSEKFEVEDCDNGPDPLCLFSNDSESEHWTAEVRATYEETGWRITAGANYLDQDLLTRSATPLFFNEEVTPVPNGLLAESYFDQQQLESWAAFVQGEYDLSQKMTLILGARYTRDDKEVNALDGFGALPLSTPKPTNLAQFNAIGSAIRNNPASVITRLNTDLHGDLAVFDKGLINTNLQLNYRPNQDLLLYGAYRRGVKSGGFITGNVSGLAPDVRKYDEETNNAYEIGFKATLMDGLARLNGALFYYDYQDMQNTSFVNITNLVTNNDATVIGGELELTANPIDGLEISGGIGMLDTEVEDISNPTGAVPFTGDLDLPLAPDFTGNLMIRYTWNAFGGDMHIQQTSHGRTAMHRDSLNNRSTEMGSLFQTDVLLGYAPPNQQWSISAWVNNVFDTRHATNKFDLAGVGNSGEITLQQPRWYGVTMRVSF</sequence>
<evidence type="ECO:0000256" key="4">
    <source>
        <dbReference type="ARBA" id="ARBA00022496"/>
    </source>
</evidence>
<feature type="domain" description="TonB-dependent receptor plug" evidence="16">
    <location>
        <begin position="53"/>
        <end position="163"/>
    </location>
</feature>
<keyword evidence="7" id="KW-0408">Iron</keyword>
<evidence type="ECO:0000256" key="9">
    <source>
        <dbReference type="ARBA" id="ARBA00023077"/>
    </source>
</evidence>
<evidence type="ECO:0000256" key="12">
    <source>
        <dbReference type="PROSITE-ProRule" id="PRU01360"/>
    </source>
</evidence>
<keyword evidence="4" id="KW-0410">Iron transport</keyword>
<dbReference type="OrthoDB" id="7051185at2"/>
<dbReference type="Pfam" id="PF00593">
    <property type="entry name" value="TonB_dep_Rec_b-barrel"/>
    <property type="match status" value="1"/>
</dbReference>
<evidence type="ECO:0000256" key="2">
    <source>
        <dbReference type="ARBA" id="ARBA00022448"/>
    </source>
</evidence>
<dbReference type="RefSeq" id="WP_101522074.1">
    <property type="nucleotide sequence ID" value="NZ_PKLZ01000010.1"/>
</dbReference>
<evidence type="ECO:0008006" key="19">
    <source>
        <dbReference type="Google" id="ProtNLM"/>
    </source>
</evidence>
<evidence type="ECO:0000259" key="15">
    <source>
        <dbReference type="Pfam" id="PF00593"/>
    </source>
</evidence>
<keyword evidence="2 12" id="KW-0813">Transport</keyword>
<name>A0A2N5Y068_9GAMM</name>
<dbReference type="Pfam" id="PF07715">
    <property type="entry name" value="Plug"/>
    <property type="match status" value="1"/>
</dbReference>
<feature type="domain" description="TonB-dependent receptor-like beta-barrel" evidence="15">
    <location>
        <begin position="324"/>
        <end position="736"/>
    </location>
</feature>
<evidence type="ECO:0000256" key="1">
    <source>
        <dbReference type="ARBA" id="ARBA00004571"/>
    </source>
</evidence>
<dbReference type="Gene3D" id="2.40.170.20">
    <property type="entry name" value="TonB-dependent receptor, beta-barrel domain"/>
    <property type="match status" value="1"/>
</dbReference>
<keyword evidence="9 14" id="KW-0798">TonB box</keyword>
<evidence type="ECO:0000256" key="3">
    <source>
        <dbReference type="ARBA" id="ARBA00022452"/>
    </source>
</evidence>
<keyword evidence="18" id="KW-1185">Reference proteome</keyword>
<reference evidence="18" key="1">
    <citation type="submission" date="2017-11" db="EMBL/GenBank/DDBJ databases">
        <title>The draft genome sequence of Chromatocurvus sp. F02.</title>
        <authorList>
            <person name="Du Z.-J."/>
            <person name="Chang Y.-Q."/>
        </authorList>
    </citation>
    <scope>NUCLEOTIDE SEQUENCE [LARGE SCALE GENOMIC DNA]</scope>
    <source>
        <strain evidence="18">F02</strain>
    </source>
</reference>
<comment type="subcellular location">
    <subcellularLocation>
        <location evidence="1 12">Cell outer membrane</location>
        <topology evidence="1 12">Multi-pass membrane protein</topology>
    </subcellularLocation>
</comment>
<dbReference type="InterPro" id="IPR010917">
    <property type="entry name" value="TonB_rcpt_CS"/>
</dbReference>
<dbReference type="PROSITE" id="PS52016">
    <property type="entry name" value="TONB_DEPENDENT_REC_3"/>
    <property type="match status" value="1"/>
</dbReference>
<evidence type="ECO:0000256" key="6">
    <source>
        <dbReference type="ARBA" id="ARBA00022729"/>
    </source>
</evidence>
<evidence type="ECO:0000256" key="8">
    <source>
        <dbReference type="ARBA" id="ARBA00023065"/>
    </source>
</evidence>
<dbReference type="AlphaFoldDB" id="A0A2N5Y068"/>
<organism evidence="17 18">
    <name type="scientific">Kineobactrum sediminis</name>
    <dbReference type="NCBI Taxonomy" id="1905677"/>
    <lineage>
        <taxon>Bacteria</taxon>
        <taxon>Pseudomonadati</taxon>
        <taxon>Pseudomonadota</taxon>
        <taxon>Gammaproteobacteria</taxon>
        <taxon>Cellvibrionales</taxon>
        <taxon>Halieaceae</taxon>
        <taxon>Kineobactrum</taxon>
    </lineage>
</organism>
<keyword evidence="3 12" id="KW-1134">Transmembrane beta strand</keyword>
<evidence type="ECO:0000259" key="16">
    <source>
        <dbReference type="Pfam" id="PF07715"/>
    </source>
</evidence>
<dbReference type="GO" id="GO:0006826">
    <property type="term" value="P:iron ion transport"/>
    <property type="evidence" value="ECO:0007669"/>
    <property type="project" value="UniProtKB-KW"/>
</dbReference>
<evidence type="ECO:0000256" key="14">
    <source>
        <dbReference type="RuleBase" id="RU003357"/>
    </source>
</evidence>
<keyword evidence="10 12" id="KW-0472">Membrane</keyword>
<evidence type="ECO:0000313" key="18">
    <source>
        <dbReference type="Proteomes" id="UP000234845"/>
    </source>
</evidence>
<feature type="short sequence motif" description="TonB C-terminal box" evidence="13">
    <location>
        <begin position="756"/>
        <end position="773"/>
    </location>
</feature>
<evidence type="ECO:0000256" key="11">
    <source>
        <dbReference type="ARBA" id="ARBA00023237"/>
    </source>
</evidence>
<dbReference type="SUPFAM" id="SSF56935">
    <property type="entry name" value="Porins"/>
    <property type="match status" value="1"/>
</dbReference>
<comment type="caution">
    <text evidence="17">The sequence shown here is derived from an EMBL/GenBank/DDBJ whole genome shotgun (WGS) entry which is preliminary data.</text>
</comment>